<feature type="transmembrane region" description="Helical" evidence="2">
    <location>
        <begin position="56"/>
        <end position="74"/>
    </location>
</feature>
<dbReference type="PANTHER" id="PTHR33741:SF5">
    <property type="entry name" value="TRANSMEMBRANE PROTEIN DDB_G0269096-RELATED"/>
    <property type="match status" value="1"/>
</dbReference>
<proteinExistence type="predicted"/>
<evidence type="ECO:0000313" key="5">
    <source>
        <dbReference type="Proteomes" id="UP000599578"/>
    </source>
</evidence>
<keyword evidence="5" id="KW-1185">Reference proteome</keyword>
<feature type="transmembrane region" description="Helical" evidence="2">
    <location>
        <begin position="145"/>
        <end position="168"/>
    </location>
</feature>
<dbReference type="Pfam" id="PF04982">
    <property type="entry name" value="TM_HPP"/>
    <property type="match status" value="1"/>
</dbReference>
<keyword evidence="2" id="KW-0472">Membrane</keyword>
<dbReference type="InterPro" id="IPR058581">
    <property type="entry name" value="TM_HPP"/>
</dbReference>
<feature type="transmembrane region" description="Helical" evidence="2">
    <location>
        <begin position="80"/>
        <end position="100"/>
    </location>
</feature>
<gene>
    <name evidence="4" type="ORF">GCM10011348_42460</name>
</gene>
<name>A0A917ZQT8_9GAMM</name>
<organism evidence="4 5">
    <name type="scientific">Marinobacterium nitratireducens</name>
    <dbReference type="NCBI Taxonomy" id="518897"/>
    <lineage>
        <taxon>Bacteria</taxon>
        <taxon>Pseudomonadati</taxon>
        <taxon>Pseudomonadota</taxon>
        <taxon>Gammaproteobacteria</taxon>
        <taxon>Oceanospirillales</taxon>
        <taxon>Oceanospirillaceae</taxon>
        <taxon>Marinobacterium</taxon>
    </lineage>
</organism>
<dbReference type="EMBL" id="BMLT01000015">
    <property type="protein sequence ID" value="GGO88000.1"/>
    <property type="molecule type" value="Genomic_DNA"/>
</dbReference>
<feature type="transmembrane region" description="Helical" evidence="2">
    <location>
        <begin position="28"/>
        <end position="49"/>
    </location>
</feature>
<evidence type="ECO:0000256" key="1">
    <source>
        <dbReference type="SAM" id="MobiDB-lite"/>
    </source>
</evidence>
<accession>A0A917ZQT8</accession>
<dbReference type="InterPro" id="IPR007065">
    <property type="entry name" value="HPP"/>
</dbReference>
<sequence>MSIGKRFNRVLQLLLPNDPNRASHGERWLSAIGGFLGIAGLLWISSGVLDLEGATMVIGSMGATAVLLFAVPHGALSQPWAVVGGHLLSALIGVSCARLIGPPELAAATAVAVATGVMYYLHCIHPPGGATAMVAVLGGDAIRELGYGFVLYPVMANLLILMLIAVVLNWPFRHRRYPAVLARPRHREPASEARPELTHDDFTYALAEVDSFIDVSEQDLLRIYRLARQHHSREPLTGERPAANDEDAQQRRRS</sequence>
<keyword evidence="2" id="KW-0812">Transmembrane</keyword>
<dbReference type="RefSeq" id="WP_229722048.1">
    <property type="nucleotide sequence ID" value="NZ_BMLT01000015.1"/>
</dbReference>
<feature type="region of interest" description="Disordered" evidence="1">
    <location>
        <begin position="232"/>
        <end position="254"/>
    </location>
</feature>
<evidence type="ECO:0000313" key="4">
    <source>
        <dbReference type="EMBL" id="GGO88000.1"/>
    </source>
</evidence>
<evidence type="ECO:0000259" key="3">
    <source>
        <dbReference type="Pfam" id="PF04982"/>
    </source>
</evidence>
<dbReference type="Proteomes" id="UP000599578">
    <property type="component" value="Unassembled WGS sequence"/>
</dbReference>
<evidence type="ECO:0000256" key="2">
    <source>
        <dbReference type="SAM" id="Phobius"/>
    </source>
</evidence>
<comment type="caution">
    <text evidence="4">The sequence shown here is derived from an EMBL/GenBank/DDBJ whole genome shotgun (WGS) entry which is preliminary data.</text>
</comment>
<protein>
    <recommendedName>
        <fullName evidence="3">HPP transmembrane region domain-containing protein</fullName>
    </recommendedName>
</protein>
<keyword evidence="2" id="KW-1133">Transmembrane helix</keyword>
<reference evidence="4 5" key="1">
    <citation type="journal article" date="2014" name="Int. J. Syst. Evol. Microbiol.">
        <title>Complete genome sequence of Corynebacterium casei LMG S-19264T (=DSM 44701T), isolated from a smear-ripened cheese.</title>
        <authorList>
            <consortium name="US DOE Joint Genome Institute (JGI-PGF)"/>
            <person name="Walter F."/>
            <person name="Albersmeier A."/>
            <person name="Kalinowski J."/>
            <person name="Ruckert C."/>
        </authorList>
    </citation>
    <scope>NUCLEOTIDE SEQUENCE [LARGE SCALE GENOMIC DNA]</scope>
    <source>
        <strain evidence="4 5">CGMCC 1.7286</strain>
    </source>
</reference>
<dbReference type="PANTHER" id="PTHR33741">
    <property type="entry name" value="TRANSMEMBRANE PROTEIN DDB_G0269096-RELATED"/>
    <property type="match status" value="1"/>
</dbReference>
<feature type="domain" description="HPP transmembrane region" evidence="3">
    <location>
        <begin position="20"/>
        <end position="178"/>
    </location>
</feature>
<dbReference type="AlphaFoldDB" id="A0A917ZQT8"/>